<sequence length="260" mass="28277">MRNCGVVMSLQRPSRAPWLHSRAPEIVEVIELVPNLADSGIEENNSSKVRRENSVAGRQEVVGRGWLAVETVAVSTDSVSTTTAGLQYTEEKLNSEIENAIAELKRSNRELIGFTQAEELLEGSKVMDWLVANSQIEYGTVINAPRSSLTLKQAKYSGFQGGSDSIQRLNRIGTAVGPGFDVWRRLGLTSVCRKWEGAATIKTIGNVGRSLSARVVGFQHHMMNVVAKGASAPVDLMVFIYGGALATKSWRGARESRGEC</sequence>
<name>A0ABD3H5G4_9MARC</name>
<dbReference type="EMBL" id="JBJQOH010000004">
    <property type="protein sequence ID" value="KAL3686760.1"/>
    <property type="molecule type" value="Genomic_DNA"/>
</dbReference>
<accession>A0ABD3H5G4</accession>
<evidence type="ECO:0000313" key="1">
    <source>
        <dbReference type="EMBL" id="KAL3686760.1"/>
    </source>
</evidence>
<keyword evidence="2" id="KW-1185">Reference proteome</keyword>
<comment type="caution">
    <text evidence="1">The sequence shown here is derived from an EMBL/GenBank/DDBJ whole genome shotgun (WGS) entry which is preliminary data.</text>
</comment>
<proteinExistence type="predicted"/>
<gene>
    <name evidence="1" type="ORF">R1sor_013069</name>
</gene>
<evidence type="ECO:0000313" key="2">
    <source>
        <dbReference type="Proteomes" id="UP001633002"/>
    </source>
</evidence>
<reference evidence="1 2" key="1">
    <citation type="submission" date="2024-09" db="EMBL/GenBank/DDBJ databases">
        <title>Chromosome-scale assembly of Riccia sorocarpa.</title>
        <authorList>
            <person name="Paukszto L."/>
        </authorList>
    </citation>
    <scope>NUCLEOTIDE SEQUENCE [LARGE SCALE GENOMIC DNA]</scope>
    <source>
        <strain evidence="1">LP-2024</strain>
        <tissue evidence="1">Aerial parts of the thallus</tissue>
    </source>
</reference>
<dbReference type="Proteomes" id="UP001633002">
    <property type="component" value="Unassembled WGS sequence"/>
</dbReference>
<dbReference type="AlphaFoldDB" id="A0ABD3H5G4"/>
<organism evidence="1 2">
    <name type="scientific">Riccia sorocarpa</name>
    <dbReference type="NCBI Taxonomy" id="122646"/>
    <lineage>
        <taxon>Eukaryota</taxon>
        <taxon>Viridiplantae</taxon>
        <taxon>Streptophyta</taxon>
        <taxon>Embryophyta</taxon>
        <taxon>Marchantiophyta</taxon>
        <taxon>Marchantiopsida</taxon>
        <taxon>Marchantiidae</taxon>
        <taxon>Marchantiales</taxon>
        <taxon>Ricciaceae</taxon>
        <taxon>Riccia</taxon>
    </lineage>
</organism>
<protein>
    <submittedName>
        <fullName evidence="1">Uncharacterized protein</fullName>
    </submittedName>
</protein>